<feature type="transmembrane region" description="Helical" evidence="3">
    <location>
        <begin position="22"/>
        <end position="43"/>
    </location>
</feature>
<dbReference type="RefSeq" id="WP_188550451.1">
    <property type="nucleotide sequence ID" value="NZ_BMFY01000006.1"/>
</dbReference>
<reference evidence="5" key="1">
    <citation type="journal article" date="2014" name="Int. J. Syst. Evol. Microbiol.">
        <title>Complete genome sequence of Corynebacterium casei LMG S-19264T (=DSM 44701T), isolated from a smear-ripened cheese.</title>
        <authorList>
            <consortium name="US DOE Joint Genome Institute (JGI-PGF)"/>
            <person name="Walter F."/>
            <person name="Albersmeier A."/>
            <person name="Kalinowski J."/>
            <person name="Ruckert C."/>
        </authorList>
    </citation>
    <scope>NUCLEOTIDE SEQUENCE</scope>
    <source>
        <strain evidence="5">CGMCC 1.12785</strain>
    </source>
</reference>
<evidence type="ECO:0000313" key="6">
    <source>
        <dbReference type="Proteomes" id="UP000616114"/>
    </source>
</evidence>
<organism evidence="5 6">
    <name type="scientific">Sediminivirga luteola</name>
    <dbReference type="NCBI Taxonomy" id="1774748"/>
    <lineage>
        <taxon>Bacteria</taxon>
        <taxon>Bacillati</taxon>
        <taxon>Actinomycetota</taxon>
        <taxon>Actinomycetes</taxon>
        <taxon>Micrococcales</taxon>
        <taxon>Brevibacteriaceae</taxon>
        <taxon>Sediminivirga</taxon>
    </lineage>
</organism>
<dbReference type="CDD" id="cd12215">
    <property type="entry name" value="ChiC_BD"/>
    <property type="match status" value="2"/>
</dbReference>
<dbReference type="InterPro" id="IPR003610">
    <property type="entry name" value="CBM5/12"/>
</dbReference>
<keyword evidence="3" id="KW-1133">Transmembrane helix</keyword>
<evidence type="ECO:0000256" key="2">
    <source>
        <dbReference type="SAM" id="MobiDB-lite"/>
    </source>
</evidence>
<dbReference type="Proteomes" id="UP000616114">
    <property type="component" value="Unassembled WGS sequence"/>
</dbReference>
<dbReference type="PANTHER" id="PTHR42976">
    <property type="entry name" value="BIFUNCTIONAL CHITINASE/LYSOZYME-RELATED"/>
    <property type="match status" value="1"/>
</dbReference>
<keyword evidence="6" id="KW-1185">Reference proteome</keyword>
<feature type="domain" description="Chitin-binding type-3" evidence="4">
    <location>
        <begin position="484"/>
        <end position="532"/>
    </location>
</feature>
<dbReference type="InterPro" id="IPR036573">
    <property type="entry name" value="CBM_sf_5/12"/>
</dbReference>
<proteinExistence type="predicted"/>
<accession>A0A8J2TY40</accession>
<sequence length="556" mass="59073">MSIPAFIPAGSRRSTRLSVVRIVLAALMLAALVSVSFLGVRMYEARAGGQSPRWFAGYVDVTATPRYAFEAGAAARQLTAREGEPLAEETPAAPAERAHDVVLSFIVAGGADSCVPTWGTVHGLDEAATALDLDRRIARIREQGAGVVVSFGGAINHELATVCDSAEELTAAYREVVDRYDLDTIDLDIEGPALSDAASVQLRAEAIAALQAERRAAGKPLAVWLTLPVTPAGLTTEGTDLVTAMLASGTDLAGVNVMTMNYGESRGSLSMLDASTEALRSTHRQLGILYERQGTPLGEAALWGKIGATPMIGQNDVPGEIFDLDAAEKLNAFAVRTGLGRMSMWSLNRDLTCGPNYPDVRRVSDACSGIDQGEQTFAALLADGFTGRAAEAADGVTSPDPEAATPVVDDPATSPYPIWSEHAAYLQGTKVVWRGNVYQAKWWTRGELPDDPVLDLWDTPWQLVGPVLPGEKPAAAPTLPAGVYPEWSGTEIYEKGSRILFGGTPYEAKWWTQGDSPEVTAVDPDGSPWAPLTAEEIEDLRAGQDGPGDETPDRAE</sequence>
<keyword evidence="3" id="KW-0812">Transmembrane</keyword>
<comment type="caution">
    <text evidence="5">The sequence shown here is derived from an EMBL/GenBank/DDBJ whole genome shotgun (WGS) entry which is preliminary data.</text>
</comment>
<dbReference type="Gene3D" id="2.10.10.20">
    <property type="entry name" value="Carbohydrate-binding module superfamily 5/12"/>
    <property type="match status" value="2"/>
</dbReference>
<dbReference type="InterPro" id="IPR017853">
    <property type="entry name" value="GH"/>
</dbReference>
<dbReference type="InterPro" id="IPR052750">
    <property type="entry name" value="GH18_Chitinase"/>
</dbReference>
<keyword evidence="3" id="KW-0472">Membrane</keyword>
<dbReference type="GO" id="GO:0005975">
    <property type="term" value="P:carbohydrate metabolic process"/>
    <property type="evidence" value="ECO:0007669"/>
    <property type="project" value="InterPro"/>
</dbReference>
<dbReference type="EMBL" id="BMFY01000006">
    <property type="protein sequence ID" value="GGA14232.1"/>
    <property type="molecule type" value="Genomic_DNA"/>
</dbReference>
<dbReference type="SUPFAM" id="SSF51445">
    <property type="entry name" value="(Trans)glycosidases"/>
    <property type="match status" value="1"/>
</dbReference>
<reference evidence="5" key="2">
    <citation type="submission" date="2020-09" db="EMBL/GenBank/DDBJ databases">
        <authorList>
            <person name="Sun Q."/>
            <person name="Zhou Y."/>
        </authorList>
    </citation>
    <scope>NUCLEOTIDE SEQUENCE</scope>
    <source>
        <strain evidence="5">CGMCC 1.12785</strain>
    </source>
</reference>
<dbReference type="GO" id="GO:0005576">
    <property type="term" value="C:extracellular region"/>
    <property type="evidence" value="ECO:0007669"/>
    <property type="project" value="InterPro"/>
</dbReference>
<dbReference type="GO" id="GO:0004553">
    <property type="term" value="F:hydrolase activity, hydrolyzing O-glycosyl compounds"/>
    <property type="evidence" value="ECO:0007669"/>
    <property type="project" value="InterPro"/>
</dbReference>
<dbReference type="AlphaFoldDB" id="A0A8J2TY40"/>
<keyword evidence="1" id="KW-0378">Hydrolase</keyword>
<protein>
    <submittedName>
        <fullName evidence="5">Exported chitinase</fullName>
    </submittedName>
</protein>
<dbReference type="SMART" id="SM00495">
    <property type="entry name" value="ChtBD3"/>
    <property type="match status" value="2"/>
</dbReference>
<dbReference type="CDD" id="cd06543">
    <property type="entry name" value="GH18_PF-ChiA-like"/>
    <property type="match status" value="1"/>
</dbReference>
<dbReference type="Pfam" id="PF02839">
    <property type="entry name" value="CBM_5_12"/>
    <property type="match status" value="1"/>
</dbReference>
<name>A0A8J2TY40_9MICO</name>
<feature type="region of interest" description="Disordered" evidence="2">
    <location>
        <begin position="516"/>
        <end position="556"/>
    </location>
</feature>
<dbReference type="PANTHER" id="PTHR42976:SF1">
    <property type="entry name" value="GH18 DOMAIN-CONTAINING PROTEIN-RELATED"/>
    <property type="match status" value="1"/>
</dbReference>
<feature type="domain" description="Chitin-binding type-3" evidence="4">
    <location>
        <begin position="416"/>
        <end position="464"/>
    </location>
</feature>
<evidence type="ECO:0000313" key="5">
    <source>
        <dbReference type="EMBL" id="GGA14232.1"/>
    </source>
</evidence>
<gene>
    <name evidence="5" type="ORF">GCM10011333_16450</name>
</gene>
<evidence type="ECO:0000256" key="1">
    <source>
        <dbReference type="ARBA" id="ARBA00022801"/>
    </source>
</evidence>
<dbReference type="GO" id="GO:0030246">
    <property type="term" value="F:carbohydrate binding"/>
    <property type="evidence" value="ECO:0007669"/>
    <property type="project" value="InterPro"/>
</dbReference>
<dbReference type="Gene3D" id="3.20.20.80">
    <property type="entry name" value="Glycosidases"/>
    <property type="match status" value="1"/>
</dbReference>
<evidence type="ECO:0000259" key="4">
    <source>
        <dbReference type="SMART" id="SM00495"/>
    </source>
</evidence>
<dbReference type="SUPFAM" id="SSF51055">
    <property type="entry name" value="Carbohydrate binding domain"/>
    <property type="match status" value="2"/>
</dbReference>
<evidence type="ECO:0000256" key="3">
    <source>
        <dbReference type="SAM" id="Phobius"/>
    </source>
</evidence>